<dbReference type="Gene3D" id="3.40.50.300">
    <property type="entry name" value="P-loop containing nucleotide triphosphate hydrolases"/>
    <property type="match status" value="1"/>
</dbReference>
<dbReference type="InterPro" id="IPR027417">
    <property type="entry name" value="P-loop_NTPase"/>
</dbReference>
<evidence type="ECO:0000313" key="3">
    <source>
        <dbReference type="Proteomes" id="UP001442494"/>
    </source>
</evidence>
<keyword evidence="3" id="KW-1185">Reference proteome</keyword>
<reference evidence="2 3" key="1">
    <citation type="submission" date="2022-04" db="EMBL/GenBank/DDBJ databases">
        <title>Positive selection, recombination, and allopatry shape intraspecific diversity of widespread and dominant cyanobacteria.</title>
        <authorList>
            <person name="Wei J."/>
            <person name="Shu W."/>
            <person name="Hu C."/>
        </authorList>
    </citation>
    <scope>NUCLEOTIDE SEQUENCE [LARGE SCALE GENOMIC DNA]</scope>
    <source>
        <strain evidence="2 3">GB2-A5</strain>
    </source>
</reference>
<gene>
    <name evidence="2" type="ORF">NDI37_26690</name>
</gene>
<dbReference type="Proteomes" id="UP001442494">
    <property type="component" value="Unassembled WGS sequence"/>
</dbReference>
<keyword evidence="2" id="KW-0547">Nucleotide-binding</keyword>
<organism evidence="2 3">
    <name type="scientific">Funiculus sociatus GB2-A5</name>
    <dbReference type="NCBI Taxonomy" id="2933946"/>
    <lineage>
        <taxon>Bacteria</taxon>
        <taxon>Bacillati</taxon>
        <taxon>Cyanobacteriota</taxon>
        <taxon>Cyanophyceae</taxon>
        <taxon>Coleofasciculales</taxon>
        <taxon>Coleofasciculaceae</taxon>
        <taxon>Funiculus</taxon>
    </lineage>
</organism>
<dbReference type="RefSeq" id="WP_190417061.1">
    <property type="nucleotide sequence ID" value="NZ_JAMPKK010000105.1"/>
</dbReference>
<evidence type="ECO:0000259" key="1">
    <source>
        <dbReference type="Pfam" id="PF13538"/>
    </source>
</evidence>
<accession>A0ABV0JX41</accession>
<dbReference type="GO" id="GO:0005524">
    <property type="term" value="F:ATP binding"/>
    <property type="evidence" value="ECO:0007669"/>
    <property type="project" value="UniProtKB-KW"/>
</dbReference>
<dbReference type="InterPro" id="IPR027785">
    <property type="entry name" value="UvrD-like_helicase_C"/>
</dbReference>
<keyword evidence="2" id="KW-0067">ATP-binding</keyword>
<sequence length="151" mass="16599">MDEGLNPSRDILVIALGSFQLHKQIAASLVANGINFYIPTATSNNSFPDSQRANLNKFWNEGGVTVSGIHRPKGNEANIVYVVGLDNVAKNESNLIWRNQLFVAMTRARGWVSLSGIGKYSMYEEIRQVIESKGSLNFPFQPPVLDTGESA</sequence>
<evidence type="ECO:0000313" key="2">
    <source>
        <dbReference type="EMBL" id="MEP0868030.1"/>
    </source>
</evidence>
<dbReference type="EMBL" id="JAMPKK010000105">
    <property type="protein sequence ID" value="MEP0868030.1"/>
    <property type="molecule type" value="Genomic_DNA"/>
</dbReference>
<dbReference type="Pfam" id="PF13538">
    <property type="entry name" value="UvrD_C_2"/>
    <property type="match status" value="1"/>
</dbReference>
<feature type="domain" description="UvrD-like helicase C-terminal" evidence="1">
    <location>
        <begin position="64"/>
        <end position="114"/>
    </location>
</feature>
<dbReference type="SUPFAM" id="SSF52540">
    <property type="entry name" value="P-loop containing nucleoside triphosphate hydrolases"/>
    <property type="match status" value="1"/>
</dbReference>
<protein>
    <submittedName>
        <fullName evidence="2">ATP-binding domain-containing protein</fullName>
    </submittedName>
</protein>
<comment type="caution">
    <text evidence="2">The sequence shown here is derived from an EMBL/GenBank/DDBJ whole genome shotgun (WGS) entry which is preliminary data.</text>
</comment>
<name>A0ABV0JX41_9CYAN</name>
<proteinExistence type="predicted"/>